<dbReference type="Proteomes" id="UP001237823">
    <property type="component" value="Unassembled WGS sequence"/>
</dbReference>
<dbReference type="RefSeq" id="WP_182047966.1">
    <property type="nucleotide sequence ID" value="NZ_JAUCML010000006.1"/>
</dbReference>
<evidence type="ECO:0000313" key="2">
    <source>
        <dbReference type="Proteomes" id="UP001237823"/>
    </source>
</evidence>
<name>A0ABT7T7N2_9MICO</name>
<evidence type="ECO:0008006" key="3">
    <source>
        <dbReference type="Google" id="ProtNLM"/>
    </source>
</evidence>
<accession>A0ABT7T7N2</accession>
<organism evidence="1 2">
    <name type="scientific">Curtobacterium citri</name>
    <dbReference type="NCBI Taxonomy" id="3055139"/>
    <lineage>
        <taxon>Bacteria</taxon>
        <taxon>Bacillati</taxon>
        <taxon>Actinomycetota</taxon>
        <taxon>Actinomycetes</taxon>
        <taxon>Micrococcales</taxon>
        <taxon>Microbacteriaceae</taxon>
        <taxon>Curtobacterium</taxon>
    </lineage>
</organism>
<keyword evidence="2" id="KW-1185">Reference proteome</keyword>
<sequence>MASAEDLGLIEDEVQLVLAGLREWGGPVHLTETLARAFGFAGATDFFEQSRRIRESLERGAALPPTDWRRALLATEVAFASDVVGSGVDWETTTGVPDAVALTLLRSVQRKIRH</sequence>
<protein>
    <recommendedName>
        <fullName evidence="3">TetR family transcriptional regulator</fullName>
    </recommendedName>
</protein>
<dbReference type="EMBL" id="JAUCML010000006">
    <property type="protein sequence ID" value="MDM7885582.1"/>
    <property type="molecule type" value="Genomic_DNA"/>
</dbReference>
<gene>
    <name evidence="1" type="ORF">QUG92_10750</name>
</gene>
<comment type="caution">
    <text evidence="1">The sequence shown here is derived from an EMBL/GenBank/DDBJ whole genome shotgun (WGS) entry which is preliminary data.</text>
</comment>
<reference evidence="1 2" key="1">
    <citation type="submission" date="2023-06" db="EMBL/GenBank/DDBJ databases">
        <authorList>
            <person name="Feng G."/>
            <person name="Li J."/>
            <person name="Zhu H."/>
        </authorList>
    </citation>
    <scope>NUCLEOTIDE SEQUENCE [LARGE SCALE GENOMIC DNA]</scope>
    <source>
        <strain evidence="1 2">RHCKG23</strain>
    </source>
</reference>
<evidence type="ECO:0000313" key="1">
    <source>
        <dbReference type="EMBL" id="MDM7885582.1"/>
    </source>
</evidence>
<proteinExistence type="predicted"/>